<dbReference type="OrthoDB" id="4272428at2"/>
<name>A0A1H1L494_9ACTN</name>
<evidence type="ECO:0000313" key="3">
    <source>
        <dbReference type="Proteomes" id="UP000199092"/>
    </source>
</evidence>
<protein>
    <recommendedName>
        <fullName evidence="1">Zinc-ribbon 15 domain-containing protein</fullName>
    </recommendedName>
</protein>
<feature type="domain" description="Zinc-ribbon 15" evidence="1">
    <location>
        <begin position="30"/>
        <end position="75"/>
    </location>
</feature>
<dbReference type="EMBL" id="LT629749">
    <property type="protein sequence ID" value="SDR69356.1"/>
    <property type="molecule type" value="Genomic_DNA"/>
</dbReference>
<evidence type="ECO:0000313" key="2">
    <source>
        <dbReference type="EMBL" id="SDR69356.1"/>
    </source>
</evidence>
<proteinExistence type="predicted"/>
<dbReference type="Pfam" id="PF17032">
    <property type="entry name" value="Zn_ribbon_15"/>
    <property type="match status" value="1"/>
</dbReference>
<dbReference type="RefSeq" id="WP_091408541.1">
    <property type="nucleotide sequence ID" value="NZ_LT629749.1"/>
</dbReference>
<organism evidence="2 3">
    <name type="scientific">Friedmanniella luteola</name>
    <dbReference type="NCBI Taxonomy" id="546871"/>
    <lineage>
        <taxon>Bacteria</taxon>
        <taxon>Bacillati</taxon>
        <taxon>Actinomycetota</taxon>
        <taxon>Actinomycetes</taxon>
        <taxon>Propionibacteriales</taxon>
        <taxon>Nocardioidaceae</taxon>
        <taxon>Friedmanniella</taxon>
    </lineage>
</organism>
<gene>
    <name evidence="2" type="ORF">SAMN04488543_0069</name>
</gene>
<accession>A0A1H1L494</accession>
<keyword evidence="3" id="KW-1185">Reference proteome</keyword>
<dbReference type="InterPro" id="IPR031493">
    <property type="entry name" value="Zinc_ribbon_15"/>
</dbReference>
<reference evidence="2 3" key="1">
    <citation type="submission" date="2016-10" db="EMBL/GenBank/DDBJ databases">
        <authorList>
            <person name="de Groot N.N."/>
        </authorList>
    </citation>
    <scope>NUCLEOTIDE SEQUENCE [LARGE SCALE GENOMIC DNA]</scope>
    <source>
        <strain evidence="2 3">DSM 21741</strain>
    </source>
</reference>
<dbReference type="AlphaFoldDB" id="A0A1H1L494"/>
<dbReference type="Proteomes" id="UP000199092">
    <property type="component" value="Chromosome I"/>
</dbReference>
<evidence type="ECO:0000259" key="1">
    <source>
        <dbReference type="Pfam" id="PF17032"/>
    </source>
</evidence>
<sequence>MSDRRTRWEDDVLIFGLSSKQVLLATLFYVCEVCGNQGAHQLVKQVRRFTFFFIPIFPVGTRYVDTCTFCGRAMDVPRDRAEAAVAGQGSAELQ</sequence>